<dbReference type="EMBL" id="BDQG01000001">
    <property type="protein sequence ID" value="GAW67780.1"/>
    <property type="molecule type" value="Genomic_DNA"/>
</dbReference>
<name>A0ABQ0ML22_9BACT</name>
<accession>A0ABQ0ML22</accession>
<proteinExistence type="predicted"/>
<sequence length="85" mass="10297">MDIFNYDKMHDEFPHEPTGDQWFDEAQFESYRKLGAHSLEYLREEHELTLEKLFEKAEKMHRFEVHKVHDEEKELSKKAPFGTKG</sequence>
<comment type="caution">
    <text evidence="1">The sequence shown here is derived from an EMBL/GenBank/DDBJ whole genome shotgun (WGS) entry which is preliminary data.</text>
</comment>
<gene>
    <name evidence="1" type="ORF">GPEL0_01r3800</name>
</gene>
<keyword evidence="2" id="KW-1185">Reference proteome</keyword>
<protein>
    <submittedName>
        <fullName evidence="1">Uncharacterized protein</fullName>
    </submittedName>
</protein>
<organism evidence="1 2">
    <name type="scientific">Geoanaerobacter pelophilus</name>
    <dbReference type="NCBI Taxonomy" id="60036"/>
    <lineage>
        <taxon>Bacteria</taxon>
        <taxon>Pseudomonadati</taxon>
        <taxon>Thermodesulfobacteriota</taxon>
        <taxon>Desulfuromonadia</taxon>
        <taxon>Geobacterales</taxon>
        <taxon>Geobacteraceae</taxon>
        <taxon>Geoanaerobacter</taxon>
    </lineage>
</organism>
<evidence type="ECO:0000313" key="2">
    <source>
        <dbReference type="Proteomes" id="UP000194153"/>
    </source>
</evidence>
<dbReference type="Proteomes" id="UP000194153">
    <property type="component" value="Unassembled WGS sequence"/>
</dbReference>
<reference evidence="2" key="1">
    <citation type="submission" date="2017-05" db="EMBL/GenBank/DDBJ databases">
        <title>Draft genome sequence of Geobacter pelophilus, a iron(III)-reducing bacteria.</title>
        <authorList>
            <person name="Aoyagi T."/>
            <person name="Koike H."/>
            <person name="Morita T."/>
            <person name="Sato Y."/>
            <person name="Habe H."/>
            <person name="Hori T."/>
        </authorList>
    </citation>
    <scope>NUCLEOTIDE SEQUENCE [LARGE SCALE GENOMIC DNA]</scope>
    <source>
        <strain evidence="2">Drf2</strain>
    </source>
</reference>
<dbReference type="RefSeq" id="WP_085813996.1">
    <property type="nucleotide sequence ID" value="NZ_BDQG01000001.1"/>
</dbReference>
<evidence type="ECO:0000313" key="1">
    <source>
        <dbReference type="EMBL" id="GAW67780.1"/>
    </source>
</evidence>